<evidence type="ECO:0000313" key="2">
    <source>
        <dbReference type="Proteomes" id="UP000011761"/>
    </source>
</evidence>
<sequence length="109" mass="12360">MTGQQSVRQTHKRLAGLESSNDLASHLHCIDPCSCCVESSNRILELYHELPLCTSRQSMPNFTFPKARVLRRFCSRNTDEDPPHHNRGIRVTVLRATFDDLGSSLIPLQ</sequence>
<keyword evidence="2" id="KW-1185">Reference proteome</keyword>
<gene>
    <name evidence="1" type="ORF">BAUCODRAFT_386259</name>
</gene>
<dbReference type="AlphaFoldDB" id="M2NIN8"/>
<evidence type="ECO:0000313" key="1">
    <source>
        <dbReference type="EMBL" id="EMC98960.1"/>
    </source>
</evidence>
<name>M2NIN8_BAUPA</name>
<reference evidence="1 2" key="1">
    <citation type="journal article" date="2012" name="PLoS Pathog.">
        <title>Diverse lifestyles and strategies of plant pathogenesis encoded in the genomes of eighteen Dothideomycetes fungi.</title>
        <authorList>
            <person name="Ohm R.A."/>
            <person name="Feau N."/>
            <person name="Henrissat B."/>
            <person name="Schoch C.L."/>
            <person name="Horwitz B.A."/>
            <person name="Barry K.W."/>
            <person name="Condon B.J."/>
            <person name="Copeland A.C."/>
            <person name="Dhillon B."/>
            <person name="Glaser F."/>
            <person name="Hesse C.N."/>
            <person name="Kosti I."/>
            <person name="LaButti K."/>
            <person name="Lindquist E.A."/>
            <person name="Lucas S."/>
            <person name="Salamov A.A."/>
            <person name="Bradshaw R.E."/>
            <person name="Ciuffetti L."/>
            <person name="Hamelin R.C."/>
            <person name="Kema G.H.J."/>
            <person name="Lawrence C."/>
            <person name="Scott J.A."/>
            <person name="Spatafora J.W."/>
            <person name="Turgeon B.G."/>
            <person name="de Wit P.J.G.M."/>
            <person name="Zhong S."/>
            <person name="Goodwin S.B."/>
            <person name="Grigoriev I.V."/>
        </authorList>
    </citation>
    <scope>NUCLEOTIDE SEQUENCE [LARGE SCALE GENOMIC DNA]</scope>
    <source>
        <strain evidence="1 2">UAMH 10762</strain>
    </source>
</reference>
<dbReference type="RefSeq" id="XP_007674034.1">
    <property type="nucleotide sequence ID" value="XM_007675844.1"/>
</dbReference>
<dbReference type="HOGENOM" id="CLU_2183460_0_0_1"/>
<organism evidence="1 2">
    <name type="scientific">Baudoinia panamericana (strain UAMH 10762)</name>
    <name type="common">Angels' share fungus</name>
    <name type="synonym">Baudoinia compniacensis (strain UAMH 10762)</name>
    <dbReference type="NCBI Taxonomy" id="717646"/>
    <lineage>
        <taxon>Eukaryota</taxon>
        <taxon>Fungi</taxon>
        <taxon>Dikarya</taxon>
        <taxon>Ascomycota</taxon>
        <taxon>Pezizomycotina</taxon>
        <taxon>Dothideomycetes</taxon>
        <taxon>Dothideomycetidae</taxon>
        <taxon>Mycosphaerellales</taxon>
        <taxon>Teratosphaeriaceae</taxon>
        <taxon>Baudoinia</taxon>
    </lineage>
</organism>
<proteinExistence type="predicted"/>
<dbReference type="GeneID" id="19113584"/>
<dbReference type="KEGG" id="bcom:BAUCODRAFT_386259"/>
<dbReference type="Proteomes" id="UP000011761">
    <property type="component" value="Unassembled WGS sequence"/>
</dbReference>
<dbReference type="EMBL" id="KB445552">
    <property type="protein sequence ID" value="EMC98960.1"/>
    <property type="molecule type" value="Genomic_DNA"/>
</dbReference>
<protein>
    <submittedName>
        <fullName evidence="1">Uncharacterized protein</fullName>
    </submittedName>
</protein>
<accession>M2NIN8</accession>